<gene>
    <name evidence="1" type="ordered locus">Mlab_0906</name>
</gene>
<organism evidence="1 2">
    <name type="scientific">Methanocorpusculum labreanum (strain ATCC 43576 / DSM 4855 / Z)</name>
    <dbReference type="NCBI Taxonomy" id="410358"/>
    <lineage>
        <taxon>Archaea</taxon>
        <taxon>Methanobacteriati</taxon>
        <taxon>Methanobacteriota</taxon>
        <taxon>Stenosarchaea group</taxon>
        <taxon>Methanomicrobia</taxon>
        <taxon>Methanomicrobiales</taxon>
        <taxon>Methanocorpusculaceae</taxon>
        <taxon>Methanocorpusculum</taxon>
    </lineage>
</organism>
<sequence length="88" mass="9863">MSELIGDAPGDFAAWHKLITGSWVYNIVTGDVISMNTGKPLVFRSERSGPSLRTYVHGHRFTVKKDRVAQVAFWIGRCEGHIPLRRAP</sequence>
<name>A2SRX1_METLZ</name>
<proteinExistence type="predicted"/>
<reference evidence="1 2" key="1">
    <citation type="journal article" date="2009" name="Stand. Genomic Sci.">
        <title>Complete genome sequence of Methanocorpusculum labreanum type strain Z.</title>
        <authorList>
            <person name="Anderson I.J."/>
            <person name="Sieprawska-Lupa M."/>
            <person name="Goltsman E."/>
            <person name="Lapidus A."/>
            <person name="Copeland A."/>
            <person name="Glavina Del Rio T."/>
            <person name="Tice H."/>
            <person name="Dalin E."/>
            <person name="Barry K."/>
            <person name="Pitluck S."/>
            <person name="Hauser L."/>
            <person name="Land M."/>
            <person name="Lucas S."/>
            <person name="Richardson P."/>
            <person name="Whitman W.B."/>
            <person name="Kyrpides N.C."/>
        </authorList>
    </citation>
    <scope>NUCLEOTIDE SEQUENCE [LARGE SCALE GENOMIC DNA]</scope>
    <source>
        <strain evidence="2">ATCC 43576 / DSM 4855 / Z</strain>
    </source>
</reference>
<protein>
    <submittedName>
        <fullName evidence="1">Uncharacterized protein</fullName>
    </submittedName>
</protein>
<dbReference type="RefSeq" id="WP_011833278.1">
    <property type="nucleotide sequence ID" value="NC_008942.1"/>
</dbReference>
<dbReference type="OrthoDB" id="118562at2157"/>
<dbReference type="GeneID" id="4796010"/>
<evidence type="ECO:0000313" key="2">
    <source>
        <dbReference type="Proteomes" id="UP000000365"/>
    </source>
</evidence>
<dbReference type="Proteomes" id="UP000000365">
    <property type="component" value="Chromosome"/>
</dbReference>
<keyword evidence="2" id="KW-1185">Reference proteome</keyword>
<evidence type="ECO:0000313" key="1">
    <source>
        <dbReference type="EMBL" id="ABN07077.1"/>
    </source>
</evidence>
<dbReference type="EMBL" id="CP000559">
    <property type="protein sequence ID" value="ABN07077.1"/>
    <property type="molecule type" value="Genomic_DNA"/>
</dbReference>
<dbReference type="KEGG" id="mla:Mlab_0906"/>
<dbReference type="AlphaFoldDB" id="A2SRX1"/>
<dbReference type="STRING" id="410358.Mlab_0906"/>
<accession>A2SRX1</accession>
<dbReference type="HOGENOM" id="CLU_2461793_0_0_2"/>